<dbReference type="PROSITE" id="PS50296">
    <property type="entry name" value="SUI1"/>
    <property type="match status" value="1"/>
</dbReference>
<dbReference type="SUPFAM" id="SSF55159">
    <property type="entry name" value="eIF1-like"/>
    <property type="match status" value="1"/>
</dbReference>
<dbReference type="InterPro" id="IPR041366">
    <property type="entry name" value="Pre-PUA"/>
</dbReference>
<dbReference type="Pfam" id="PF01253">
    <property type="entry name" value="SUI1"/>
    <property type="match status" value="1"/>
</dbReference>
<reference evidence="7" key="1">
    <citation type="submission" date="2013-09" db="EMBL/GenBank/DDBJ databases">
        <title>The Genome Sequence of Anopheles culicifacies species A.</title>
        <authorList>
            <consortium name="The Broad Institute Genomics Platform"/>
            <person name="Neafsey D.E."/>
            <person name="Besansky N."/>
            <person name="Howell P."/>
            <person name="Walton C."/>
            <person name="Young S.K."/>
            <person name="Zeng Q."/>
            <person name="Gargeya S."/>
            <person name="Fitzgerald M."/>
            <person name="Haas B."/>
            <person name="Abouelleil A."/>
            <person name="Allen A.W."/>
            <person name="Alvarado L."/>
            <person name="Arachchi H.M."/>
            <person name="Berlin A.M."/>
            <person name="Chapman S.B."/>
            <person name="Gainer-Dewar J."/>
            <person name="Goldberg J."/>
            <person name="Griggs A."/>
            <person name="Gujja S."/>
            <person name="Hansen M."/>
            <person name="Howarth C."/>
            <person name="Imamovic A."/>
            <person name="Ireland A."/>
            <person name="Larimer J."/>
            <person name="McCowan C."/>
            <person name="Murphy C."/>
            <person name="Pearson M."/>
            <person name="Poon T.W."/>
            <person name="Priest M."/>
            <person name="Roberts A."/>
            <person name="Saif S."/>
            <person name="Shea T."/>
            <person name="Sisk P."/>
            <person name="Sykes S."/>
            <person name="Wortman J."/>
            <person name="Nusbaum C."/>
            <person name="Birren B."/>
        </authorList>
    </citation>
    <scope>NUCLEOTIDE SEQUENCE [LARGE SCALE GENOMIC DNA]</scope>
    <source>
        <strain evidence="7">A-37</strain>
    </source>
</reference>
<evidence type="ECO:0000256" key="4">
    <source>
        <dbReference type="SAM" id="MobiDB-lite"/>
    </source>
</evidence>
<dbReference type="InterPro" id="IPR058886">
    <property type="entry name" value="SWIB_eIF2D"/>
</dbReference>
<evidence type="ECO:0000256" key="3">
    <source>
        <dbReference type="SAM" id="Coils"/>
    </source>
</evidence>
<dbReference type="PROSITE" id="PS50890">
    <property type="entry name" value="PUA"/>
    <property type="match status" value="1"/>
</dbReference>
<dbReference type="STRING" id="139723.A0A182LZ34"/>
<feature type="compositionally biased region" description="Acidic residues" evidence="4">
    <location>
        <begin position="683"/>
        <end position="702"/>
    </location>
</feature>
<name>A0A182LZ34_9DIPT</name>
<dbReference type="PANTHER" id="PTHR12217">
    <property type="entry name" value="EUKARYOTIC TRANSLATION INITIATION FACTOR 2D"/>
    <property type="match status" value="1"/>
</dbReference>
<dbReference type="FunFam" id="3.10.400.20:FF:000004">
    <property type="entry name" value="Eukaryotic Initiation Factor"/>
    <property type="match status" value="1"/>
</dbReference>
<feature type="domain" description="SUI1" evidence="5">
    <location>
        <begin position="931"/>
        <end position="1003"/>
    </location>
</feature>
<dbReference type="CDD" id="cd11610">
    <property type="entry name" value="eIF2D_N"/>
    <property type="match status" value="1"/>
</dbReference>
<dbReference type="PANTHER" id="PTHR12217:SF4">
    <property type="entry name" value="EUKARYOTIC TRANSLATION INITIATION FACTOR 2D"/>
    <property type="match status" value="1"/>
</dbReference>
<dbReference type="Pfam" id="PF26292">
    <property type="entry name" value="PUA_elF2D"/>
    <property type="match status" value="1"/>
</dbReference>
<dbReference type="InterPro" id="IPR048247">
    <property type="entry name" value="eIF2D_N"/>
</dbReference>
<dbReference type="CDD" id="cd21156">
    <property type="entry name" value="PUA_eIF2d-like"/>
    <property type="match status" value="1"/>
</dbReference>
<dbReference type="InterPro" id="IPR048248">
    <property type="entry name" value="PUA_eIF2d-like"/>
</dbReference>
<dbReference type="Pfam" id="PF17832">
    <property type="entry name" value="Pre-PUA"/>
    <property type="match status" value="1"/>
</dbReference>
<keyword evidence="3" id="KW-0175">Coiled coil</keyword>
<feature type="region of interest" description="Disordered" evidence="4">
    <location>
        <begin position="673"/>
        <end position="711"/>
    </location>
</feature>
<dbReference type="EnsemblMetazoa" id="ACUA005434-RA">
    <property type="protein sequence ID" value="ACUA005434-PA"/>
    <property type="gene ID" value="ACUA005434"/>
</dbReference>
<evidence type="ECO:0000259" key="5">
    <source>
        <dbReference type="PROSITE" id="PS50296"/>
    </source>
</evidence>
<dbReference type="EMBL" id="AXCM01002223">
    <property type="status" value="NOT_ANNOTATED_CDS"/>
    <property type="molecule type" value="Genomic_DNA"/>
</dbReference>
<dbReference type="GO" id="GO:0005739">
    <property type="term" value="C:mitochondrion"/>
    <property type="evidence" value="ECO:0007669"/>
    <property type="project" value="UniProtKB-SubCell"/>
</dbReference>
<dbReference type="Pfam" id="PF10037">
    <property type="entry name" value="MRP-S27"/>
    <property type="match status" value="1"/>
</dbReference>
<evidence type="ECO:0000256" key="1">
    <source>
        <dbReference type="ARBA" id="ARBA00004173"/>
    </source>
</evidence>
<evidence type="ECO:0000256" key="2">
    <source>
        <dbReference type="ARBA" id="ARBA00022490"/>
    </source>
</evidence>
<dbReference type="InterPro" id="IPR036885">
    <property type="entry name" value="SWIB_MDM2_dom_sf"/>
</dbReference>
<dbReference type="InterPro" id="IPR057429">
    <property type="entry name" value="WH_eIF2D"/>
</dbReference>
<dbReference type="InterPro" id="IPR015947">
    <property type="entry name" value="PUA-like_sf"/>
</dbReference>
<proteinExistence type="predicted"/>
<dbReference type="GO" id="GO:0001731">
    <property type="term" value="P:formation of translation preinitiation complex"/>
    <property type="evidence" value="ECO:0007669"/>
    <property type="project" value="InterPro"/>
</dbReference>
<comment type="subcellular location">
    <subcellularLocation>
        <location evidence="1">Mitochondrion</location>
    </subcellularLocation>
</comment>
<dbReference type="InterPro" id="IPR039757">
    <property type="entry name" value="EIF2D"/>
</dbReference>
<dbReference type="FunFam" id="3.30.780.10:FF:000016">
    <property type="entry name" value="eukaryotic translation initiation factor 2D"/>
    <property type="match status" value="1"/>
</dbReference>
<dbReference type="CDD" id="cd11608">
    <property type="entry name" value="eIF2D_C"/>
    <property type="match status" value="1"/>
</dbReference>
<keyword evidence="2" id="KW-0963">Cytoplasm</keyword>
<dbReference type="NCBIfam" id="TIGR00451">
    <property type="entry name" value="unchar_dom_2"/>
    <property type="match status" value="1"/>
</dbReference>
<keyword evidence="7" id="KW-1185">Reference proteome</keyword>
<feature type="coiled-coil region" evidence="3">
    <location>
        <begin position="382"/>
        <end position="412"/>
    </location>
</feature>
<dbReference type="AlphaFoldDB" id="A0A182LZ34"/>
<sequence>MLKIFTHRNRNVACGLSLAKRTFLSEAYQCRDAWNARLSTPILQKINLDTLYYDLEQRFQQKQKISAIDIDIYANKLVDDTHIEEVADFLYKFRLTEETSNTLDSTHHAVVRNYLDSKCYGQLIEVLNNRIGYGVFLDDYSANLALDQLIKEKEFAYAARIATLLALQEDFSNPITRALSLYSCYRYAKAPDAEHFDDLKPVETQTGEMEGQKKKKKEEIKVRVKFLRNEYFDDHFDLSDSQLLLGKTFVELGRNLEGSADSSIGTNCELLGLTLYKKYEQAIEFVNQHKGKELNEEVLQMMRTSLEKETNKEDEKYMAFCEMIDKIEASMKLSKDSFEKQILEQVNKTVAVQEKQQIESQAKLYSDWCNLRQQRLDDEFNRMQRAKRLKEMEQLAVEMEKEEQKLWFFENEDKIDLQIDSKRVFYPKRWLGKKKKPRTVDVDYVPPEIKSNILVTGSEKKRLRQRVMAQFNRVDEESATTPLAELFGNRTKVCTVKIITYHEESVTVYTSDKRPIFFELNGKLLPTVYTLWSCPDLVPAFTTHATVLPKLANGADLMIPGVVKQGTNLASWGRHQKDDIVAVNLTSNRAAVGVGLLAHSSSDLYMCGGHGVCVKMMHVFGDKLWGMEPSVCQQVPLQGSVVSVPTDSDFPPLGSEKVKPVEDCVKEATKSMAKTAITGNEESGSEGDTSEEETQEPEEEEEKPPNPDDLIKGAFLNALKLHGKKITLPLLTSTFYPQYVQPEIPEGIEMKKSSFKKVGTFLKRMAEEGIIEMKEEKKGIEKVTAINLEHPAVLSFYPYKVTKPSAEQETGGTVATATASNPLLLTKMTAMYAVNERTAKLFGCFNVAAGTALDVTQVRNYMRDYVGRNKLINPSTKLVTLDETLQSICGASEELVALPDLTETVLNSMTSTFEMRSQKGAVMKGGKRAIIHLTTATRSGNKKVTLISNLADYGINVNDFAKAVKLGAAASTTMTEVPGSKGEQLMVQGNHIKFVFELLTTTYQVPKACITGLEFAKEQKKKKKK</sequence>
<dbReference type="InterPro" id="IPR004521">
    <property type="entry name" value="Uncharacterised_CHP00451"/>
</dbReference>
<protein>
    <recommendedName>
        <fullName evidence="5">SUI1 domain-containing protein</fullName>
    </recommendedName>
</protein>
<dbReference type="GO" id="GO:0003723">
    <property type="term" value="F:RNA binding"/>
    <property type="evidence" value="ECO:0007669"/>
    <property type="project" value="InterPro"/>
</dbReference>
<dbReference type="Proteomes" id="UP000075883">
    <property type="component" value="Unassembled WGS sequence"/>
</dbReference>
<dbReference type="Pfam" id="PF26291">
    <property type="entry name" value="SWIB_eIF2D"/>
    <property type="match status" value="1"/>
</dbReference>
<dbReference type="Gene3D" id="3.30.780.10">
    <property type="entry name" value="SUI1-like domain"/>
    <property type="match status" value="1"/>
</dbReference>
<organism evidence="6 7">
    <name type="scientific">Anopheles culicifacies</name>
    <dbReference type="NCBI Taxonomy" id="139723"/>
    <lineage>
        <taxon>Eukaryota</taxon>
        <taxon>Metazoa</taxon>
        <taxon>Ecdysozoa</taxon>
        <taxon>Arthropoda</taxon>
        <taxon>Hexapoda</taxon>
        <taxon>Insecta</taxon>
        <taxon>Pterygota</taxon>
        <taxon>Neoptera</taxon>
        <taxon>Endopterygota</taxon>
        <taxon>Diptera</taxon>
        <taxon>Nematocera</taxon>
        <taxon>Culicoidea</taxon>
        <taxon>Culicidae</taxon>
        <taxon>Anophelinae</taxon>
        <taxon>Anopheles</taxon>
        <taxon>culicifacies species complex</taxon>
    </lineage>
</organism>
<reference evidence="6" key="2">
    <citation type="submission" date="2020-05" db="UniProtKB">
        <authorList>
            <consortium name="EnsemblMetazoa"/>
        </authorList>
    </citation>
    <scope>IDENTIFICATION</scope>
    <source>
        <strain evidence="6">A-37</strain>
    </source>
</reference>
<dbReference type="Gene3D" id="3.10.400.20">
    <property type="match status" value="1"/>
</dbReference>
<dbReference type="GO" id="GO:0003743">
    <property type="term" value="F:translation initiation factor activity"/>
    <property type="evidence" value="ECO:0007669"/>
    <property type="project" value="InterPro"/>
</dbReference>
<dbReference type="SUPFAM" id="SSF88697">
    <property type="entry name" value="PUA domain-like"/>
    <property type="match status" value="1"/>
</dbReference>
<evidence type="ECO:0000313" key="6">
    <source>
        <dbReference type="EnsemblMetazoa" id="ACUA005434-PA"/>
    </source>
</evidence>
<dbReference type="SUPFAM" id="SSF47592">
    <property type="entry name" value="SWIB/MDM2 domain"/>
    <property type="match status" value="1"/>
</dbReference>
<dbReference type="InterPro" id="IPR039759">
    <property type="entry name" value="eIF2D_SUI1"/>
</dbReference>
<accession>A0A182LZ34</accession>
<dbReference type="InterPro" id="IPR036877">
    <property type="entry name" value="SUI1_dom_sf"/>
</dbReference>
<evidence type="ECO:0000313" key="7">
    <source>
        <dbReference type="Proteomes" id="UP000075883"/>
    </source>
</evidence>
<dbReference type="VEuPathDB" id="VectorBase:ACUA005434"/>
<dbReference type="Pfam" id="PF25304">
    <property type="entry name" value="WHD_eIF2D"/>
    <property type="match status" value="1"/>
</dbReference>
<dbReference type="InterPro" id="IPR001950">
    <property type="entry name" value="SUI1"/>
</dbReference>
<dbReference type="InterPro" id="IPR034913">
    <property type="entry name" value="mS27/PTCD2"/>
</dbReference>